<dbReference type="GO" id="GO:0003723">
    <property type="term" value="F:RNA binding"/>
    <property type="evidence" value="ECO:0007669"/>
    <property type="project" value="TreeGrafter"/>
</dbReference>
<evidence type="ECO:0000256" key="2">
    <source>
        <dbReference type="ARBA" id="ARBA00022980"/>
    </source>
</evidence>
<reference evidence="7 8" key="1">
    <citation type="journal article" date="2016" name="Nat. Commun.">
        <title>Thousands of microbial genomes shed light on interconnected biogeochemical processes in an aquifer system.</title>
        <authorList>
            <person name="Anantharaman K."/>
            <person name="Brown C.T."/>
            <person name="Hug L.A."/>
            <person name="Sharon I."/>
            <person name="Castelle C.J."/>
            <person name="Probst A.J."/>
            <person name="Thomas B.C."/>
            <person name="Singh A."/>
            <person name="Wilkins M.J."/>
            <person name="Karaoz U."/>
            <person name="Brodie E.L."/>
            <person name="Williams K.H."/>
            <person name="Hubbard S.S."/>
            <person name="Banfield J.F."/>
        </authorList>
    </citation>
    <scope>NUCLEOTIDE SEQUENCE [LARGE SCALE GENOMIC DNA]</scope>
</reference>
<dbReference type="InterPro" id="IPR020568">
    <property type="entry name" value="Ribosomal_Su5_D2-typ_SF"/>
</dbReference>
<dbReference type="AlphaFoldDB" id="A0A1G2KBR7"/>
<accession>A0A1G2KBR7</accession>
<dbReference type="Pfam" id="PF00380">
    <property type="entry name" value="Ribosomal_S9"/>
    <property type="match status" value="1"/>
</dbReference>
<dbReference type="PANTHER" id="PTHR21569">
    <property type="entry name" value="RIBOSOMAL PROTEIN S9"/>
    <property type="match status" value="1"/>
</dbReference>
<evidence type="ECO:0000256" key="6">
    <source>
        <dbReference type="SAM" id="MobiDB-lite"/>
    </source>
</evidence>
<feature type="region of interest" description="Disordered" evidence="6">
    <location>
        <begin position="94"/>
        <end position="115"/>
    </location>
</feature>
<name>A0A1G2KBR7_9BACT</name>
<dbReference type="NCBIfam" id="NF001099">
    <property type="entry name" value="PRK00132.1"/>
    <property type="match status" value="1"/>
</dbReference>
<protein>
    <recommendedName>
        <fullName evidence="4">Small ribosomal subunit protein uS9</fullName>
    </recommendedName>
    <alternativeName>
        <fullName evidence="5">30S ribosomal protein S9</fullName>
    </alternativeName>
</protein>
<keyword evidence="2 7" id="KW-0689">Ribosomal protein</keyword>
<dbReference type="Proteomes" id="UP000178574">
    <property type="component" value="Unassembled WGS sequence"/>
</dbReference>
<organism evidence="7 8">
    <name type="scientific">Candidatus Sungbacteria bacterium RIFCSPHIGHO2_01_FULL_50_25</name>
    <dbReference type="NCBI Taxonomy" id="1802265"/>
    <lineage>
        <taxon>Bacteria</taxon>
        <taxon>Candidatus Sungiibacteriota</taxon>
    </lineage>
</organism>
<dbReference type="GO" id="GO:0006412">
    <property type="term" value="P:translation"/>
    <property type="evidence" value="ECO:0007669"/>
    <property type="project" value="InterPro"/>
</dbReference>
<proteinExistence type="inferred from homology"/>
<comment type="caution">
    <text evidence="7">The sequence shown here is derived from an EMBL/GenBank/DDBJ whole genome shotgun (WGS) entry which is preliminary data.</text>
</comment>
<dbReference type="EMBL" id="MHQD01000005">
    <property type="protein sequence ID" value="OGZ96867.1"/>
    <property type="molecule type" value="Genomic_DNA"/>
</dbReference>
<feature type="compositionally biased region" description="Basic residues" evidence="6">
    <location>
        <begin position="96"/>
        <end position="115"/>
    </location>
</feature>
<dbReference type="Gene3D" id="3.30.230.10">
    <property type="match status" value="1"/>
</dbReference>
<dbReference type="InterPro" id="IPR023035">
    <property type="entry name" value="Ribosomal_uS9_bac/plastid"/>
</dbReference>
<evidence type="ECO:0000313" key="7">
    <source>
        <dbReference type="EMBL" id="OGZ96867.1"/>
    </source>
</evidence>
<evidence type="ECO:0000256" key="1">
    <source>
        <dbReference type="ARBA" id="ARBA00005251"/>
    </source>
</evidence>
<gene>
    <name evidence="7" type="ORF">A2847_00800</name>
</gene>
<dbReference type="PANTHER" id="PTHR21569:SF1">
    <property type="entry name" value="SMALL RIBOSOMAL SUBUNIT PROTEIN US9M"/>
    <property type="match status" value="1"/>
</dbReference>
<dbReference type="GO" id="GO:0003735">
    <property type="term" value="F:structural constituent of ribosome"/>
    <property type="evidence" value="ECO:0007669"/>
    <property type="project" value="InterPro"/>
</dbReference>
<dbReference type="InterPro" id="IPR000754">
    <property type="entry name" value="Ribosomal_uS9"/>
</dbReference>
<comment type="similarity">
    <text evidence="1">Belongs to the universal ribosomal protein uS9 family.</text>
</comment>
<dbReference type="SUPFAM" id="SSF54211">
    <property type="entry name" value="Ribosomal protein S5 domain 2-like"/>
    <property type="match status" value="1"/>
</dbReference>
<dbReference type="GO" id="GO:0022627">
    <property type="term" value="C:cytosolic small ribosomal subunit"/>
    <property type="evidence" value="ECO:0007669"/>
    <property type="project" value="TreeGrafter"/>
</dbReference>
<sequence>MARVRMYTRSGDVTINGRKYGEYFPTIDLQKTVEDALQKMKLWGRFRVSVKVSGGGVHAQAEAIRHGLARCLIKFNPDFRKRLKRVGFLKRDPRAKERKKFGLKKARRAPQWAKR</sequence>
<evidence type="ECO:0000313" key="8">
    <source>
        <dbReference type="Proteomes" id="UP000178574"/>
    </source>
</evidence>
<evidence type="ECO:0000256" key="4">
    <source>
        <dbReference type="ARBA" id="ARBA00035259"/>
    </source>
</evidence>
<dbReference type="InterPro" id="IPR014721">
    <property type="entry name" value="Ribsml_uS5_D2-typ_fold_subgr"/>
</dbReference>
<evidence type="ECO:0000256" key="3">
    <source>
        <dbReference type="ARBA" id="ARBA00023274"/>
    </source>
</evidence>
<keyword evidence="3" id="KW-0687">Ribonucleoprotein</keyword>
<evidence type="ECO:0000256" key="5">
    <source>
        <dbReference type="ARBA" id="ARBA00035523"/>
    </source>
</evidence>